<name>A0A9D1K766_9FIRM</name>
<comment type="caution">
    <text evidence="6">The sequence shown here is derived from an EMBL/GenBank/DDBJ whole genome shotgun (WGS) entry which is preliminary data.</text>
</comment>
<dbReference type="GO" id="GO:0003700">
    <property type="term" value="F:DNA-binding transcription factor activity"/>
    <property type="evidence" value="ECO:0007669"/>
    <property type="project" value="InterPro"/>
</dbReference>
<dbReference type="EMBL" id="DVJN01000203">
    <property type="protein sequence ID" value="HIS93462.1"/>
    <property type="molecule type" value="Genomic_DNA"/>
</dbReference>
<evidence type="ECO:0000259" key="5">
    <source>
        <dbReference type="PROSITE" id="PS01124"/>
    </source>
</evidence>
<evidence type="ECO:0000256" key="4">
    <source>
        <dbReference type="SAM" id="Phobius"/>
    </source>
</evidence>
<organism evidence="6 7">
    <name type="scientific">Candidatus Alectryocaccomicrobium excrementavium</name>
    <dbReference type="NCBI Taxonomy" id="2840668"/>
    <lineage>
        <taxon>Bacteria</taxon>
        <taxon>Bacillati</taxon>
        <taxon>Bacillota</taxon>
        <taxon>Clostridia</taxon>
        <taxon>Candidatus Alectryocaccomicrobium</taxon>
    </lineage>
</organism>
<keyword evidence="3" id="KW-0804">Transcription</keyword>
<feature type="domain" description="HTH araC/xylS-type" evidence="5">
    <location>
        <begin position="591"/>
        <end position="689"/>
    </location>
</feature>
<evidence type="ECO:0000256" key="3">
    <source>
        <dbReference type="ARBA" id="ARBA00023163"/>
    </source>
</evidence>
<feature type="transmembrane region" description="Helical" evidence="4">
    <location>
        <begin position="258"/>
        <end position="280"/>
    </location>
</feature>
<dbReference type="SMART" id="SM00342">
    <property type="entry name" value="HTH_ARAC"/>
    <property type="match status" value="1"/>
</dbReference>
<dbReference type="PANTHER" id="PTHR43280:SF28">
    <property type="entry name" value="HTH-TYPE TRANSCRIPTIONAL ACTIVATOR RHAS"/>
    <property type="match status" value="1"/>
</dbReference>
<dbReference type="AlphaFoldDB" id="A0A9D1K766"/>
<dbReference type="Gene3D" id="1.10.10.60">
    <property type="entry name" value="Homeodomain-like"/>
    <property type="match status" value="1"/>
</dbReference>
<dbReference type="PROSITE" id="PS00041">
    <property type="entry name" value="HTH_ARAC_FAMILY_1"/>
    <property type="match status" value="1"/>
</dbReference>
<dbReference type="InterPro" id="IPR018062">
    <property type="entry name" value="HTH_AraC-typ_CS"/>
</dbReference>
<dbReference type="GO" id="GO:0043565">
    <property type="term" value="F:sequence-specific DNA binding"/>
    <property type="evidence" value="ECO:0007669"/>
    <property type="project" value="InterPro"/>
</dbReference>
<evidence type="ECO:0000313" key="7">
    <source>
        <dbReference type="Proteomes" id="UP000824140"/>
    </source>
</evidence>
<keyword evidence="4" id="KW-0472">Membrane</keyword>
<sequence length="697" mass="76866">MAFFQRVLSRQKSILHKYVLHYLVIALLAIALVGVSLFIVSANALNATLAQAEREKLALVANDLDAQFDAIQSVAYSISSNVYYQPAYLGRSRFYEITLVKDFANYKSYSPVMADYFLLYEGEEDVFYPGGKTPFALYIERIAGGDAQALYAAITAVRATSSLEPLDGGDFLFICPLRFLSAQEGSQPAWFCAYVPRDTLMQRVDFVSGGFESRIALQYGQEEPLAPDALRAGAFTISLVPAEQAEYSDVLRFRQMCVWLSVGIAVLLVAVSLTLAYASYRPIRRVLAHHSAIQAHAQGNELAMLDDALTQAMRSHQLSERQLKSLLRQTNQQRRQLKDALLSALFNGNGSDSVLRALQEAAIRLDGPWYVAIVLALDWEGEIPAEDVLAFTEAIEGLSGEDAQYYAIQMDREPMFAVLVSTGETNPAAQMPDVLQEIAEMELHRVPCVGCGYPVMNLAQLPASLASAMAQASAQGGNPSGAQQESQCNQLFQALRQGSCAAALAALDGINDALPRWYPSFLAQRCFYSDLLSRIVLLAREQGIALTQDCVNALGSMPVSDACQRELRLLIAELCEKATREVPEHADQRGAQIVGYIQEHLLDYNLSLETVAEVFGLSGKQIGRLIARETGLSYKELVIERRILRAKEMLLSGESVSSVCERLNYASLPYFIKLFREKTGFTPAKYRSMHAGNQEDA</sequence>
<dbReference type="PROSITE" id="PS01124">
    <property type="entry name" value="HTH_ARAC_FAMILY_2"/>
    <property type="match status" value="1"/>
</dbReference>
<protein>
    <submittedName>
        <fullName evidence="6">Helix-turn-helix transcriptional regulator</fullName>
    </submittedName>
</protein>
<dbReference type="Proteomes" id="UP000824140">
    <property type="component" value="Unassembled WGS sequence"/>
</dbReference>
<evidence type="ECO:0000256" key="2">
    <source>
        <dbReference type="ARBA" id="ARBA00023125"/>
    </source>
</evidence>
<keyword evidence="4" id="KW-0812">Transmembrane</keyword>
<keyword evidence="4" id="KW-1133">Transmembrane helix</keyword>
<accession>A0A9D1K766</accession>
<feature type="transmembrane region" description="Helical" evidence="4">
    <location>
        <begin position="20"/>
        <end position="40"/>
    </location>
</feature>
<keyword evidence="1" id="KW-0805">Transcription regulation</keyword>
<proteinExistence type="predicted"/>
<dbReference type="InterPro" id="IPR009057">
    <property type="entry name" value="Homeodomain-like_sf"/>
</dbReference>
<gene>
    <name evidence="6" type="ORF">IAA84_10635</name>
</gene>
<dbReference type="SUPFAM" id="SSF46689">
    <property type="entry name" value="Homeodomain-like"/>
    <property type="match status" value="1"/>
</dbReference>
<dbReference type="InterPro" id="IPR018060">
    <property type="entry name" value="HTH_AraC"/>
</dbReference>
<dbReference type="Pfam" id="PF12833">
    <property type="entry name" value="HTH_18"/>
    <property type="match status" value="1"/>
</dbReference>
<reference evidence="6" key="2">
    <citation type="journal article" date="2021" name="PeerJ">
        <title>Extensive microbial diversity within the chicken gut microbiome revealed by metagenomics and culture.</title>
        <authorList>
            <person name="Gilroy R."/>
            <person name="Ravi A."/>
            <person name="Getino M."/>
            <person name="Pursley I."/>
            <person name="Horton D.L."/>
            <person name="Alikhan N.F."/>
            <person name="Baker D."/>
            <person name="Gharbi K."/>
            <person name="Hall N."/>
            <person name="Watson M."/>
            <person name="Adriaenssens E.M."/>
            <person name="Foster-Nyarko E."/>
            <person name="Jarju S."/>
            <person name="Secka A."/>
            <person name="Antonio M."/>
            <person name="Oren A."/>
            <person name="Chaudhuri R.R."/>
            <person name="La Ragione R."/>
            <person name="Hildebrand F."/>
            <person name="Pallen M.J."/>
        </authorList>
    </citation>
    <scope>NUCLEOTIDE SEQUENCE</scope>
    <source>
        <strain evidence="6">13766</strain>
    </source>
</reference>
<dbReference type="PANTHER" id="PTHR43280">
    <property type="entry name" value="ARAC-FAMILY TRANSCRIPTIONAL REGULATOR"/>
    <property type="match status" value="1"/>
</dbReference>
<evidence type="ECO:0000313" key="6">
    <source>
        <dbReference type="EMBL" id="HIS93462.1"/>
    </source>
</evidence>
<keyword evidence="2" id="KW-0238">DNA-binding</keyword>
<evidence type="ECO:0000256" key="1">
    <source>
        <dbReference type="ARBA" id="ARBA00023015"/>
    </source>
</evidence>
<reference evidence="6" key="1">
    <citation type="submission" date="2020-10" db="EMBL/GenBank/DDBJ databases">
        <authorList>
            <person name="Gilroy R."/>
        </authorList>
    </citation>
    <scope>NUCLEOTIDE SEQUENCE</scope>
    <source>
        <strain evidence="6">13766</strain>
    </source>
</reference>